<keyword evidence="10 14" id="KW-0503">Monooxygenase</keyword>
<sequence length="395" mass="44474">MSNSPAAAPAELTSYRDDKRHWWWLPLFVAISPVLGIYLTAVTDRPSWLWITPVLWYVVLPIADWLVGRDSRNPPDVAVPNLESDGYYKFLVYASIPLFYLTWLVGAWAVATQAYSWVGYLGVSLAVALTNGLALVVGHEIGHKTTRFEKRLAQIVLAVPAYGHFSAEHNRGHHKDVATPDDPASSRFGETLYGFVLREIPGALGRAWHDEKVRLHRQGKGAWSPSNELLQSFAITAVLYGTALALWGVVLIPFLLISTFWGWQFLSTSNYIEHYGLLRQKLPDGRFERCRAEHSWNADHAISNLMLYHLQRHSDHHARPTRCYQALRSDKAPELPSGYPLCFTLAYFPPLWRAVMDKRVLEVYGGDITRVNIQPSKRAEILAKYGAANISAVGA</sequence>
<protein>
    <submittedName>
        <fullName evidence="14">Alkane 1-monooxygenase</fullName>
    </submittedName>
</protein>
<comment type="caution">
    <text evidence="14">The sequence shown here is derived from an EMBL/GenBank/DDBJ whole genome shotgun (WGS) entry which is preliminary data.</text>
</comment>
<feature type="transmembrane region" description="Helical" evidence="12">
    <location>
        <begin position="117"/>
        <end position="137"/>
    </location>
</feature>
<keyword evidence="8" id="KW-0560">Oxidoreductase</keyword>
<evidence type="ECO:0000256" key="7">
    <source>
        <dbReference type="ARBA" id="ARBA00022989"/>
    </source>
</evidence>
<evidence type="ECO:0000256" key="3">
    <source>
        <dbReference type="ARBA" id="ARBA00022475"/>
    </source>
</evidence>
<dbReference type="PANTHER" id="PTHR38674:SF1">
    <property type="entry name" value="ALKANE 1-MONOOXYGENASE 1"/>
    <property type="match status" value="1"/>
</dbReference>
<keyword evidence="9" id="KW-0408">Iron</keyword>
<organism evidence="14 15">
    <name type="scientific">Panacagrimonas perspica</name>
    <dbReference type="NCBI Taxonomy" id="381431"/>
    <lineage>
        <taxon>Bacteria</taxon>
        <taxon>Pseudomonadati</taxon>
        <taxon>Pseudomonadota</taxon>
        <taxon>Gammaproteobacteria</taxon>
        <taxon>Nevskiales</taxon>
        <taxon>Nevskiaceae</taxon>
        <taxon>Panacagrimonas</taxon>
    </lineage>
</organism>
<keyword evidence="11 12" id="KW-0472">Membrane</keyword>
<reference evidence="14 15" key="1">
    <citation type="submission" date="2019-03" db="EMBL/GenBank/DDBJ databases">
        <title>Genomic Encyclopedia of Type Strains, Phase IV (KMG-IV): sequencing the most valuable type-strain genomes for metagenomic binning, comparative biology and taxonomic classification.</title>
        <authorList>
            <person name="Goeker M."/>
        </authorList>
    </citation>
    <scope>NUCLEOTIDE SEQUENCE [LARGE SCALE GENOMIC DNA]</scope>
    <source>
        <strain evidence="14 15">DSM 26377</strain>
    </source>
</reference>
<dbReference type="GO" id="GO:0046872">
    <property type="term" value="F:metal ion binding"/>
    <property type="evidence" value="ECO:0007669"/>
    <property type="project" value="UniProtKB-KW"/>
</dbReference>
<dbReference type="CDD" id="cd03512">
    <property type="entry name" value="Alkane-hydroxylase"/>
    <property type="match status" value="1"/>
</dbReference>
<dbReference type="Proteomes" id="UP000295341">
    <property type="component" value="Unassembled WGS sequence"/>
</dbReference>
<dbReference type="GO" id="GO:0006629">
    <property type="term" value="P:lipid metabolic process"/>
    <property type="evidence" value="ECO:0007669"/>
    <property type="project" value="InterPro"/>
</dbReference>
<dbReference type="InterPro" id="IPR033885">
    <property type="entry name" value="AlkB/XylM"/>
</dbReference>
<evidence type="ECO:0000256" key="11">
    <source>
        <dbReference type="ARBA" id="ARBA00023136"/>
    </source>
</evidence>
<keyword evidence="15" id="KW-1185">Reference proteome</keyword>
<keyword evidence="7 12" id="KW-1133">Transmembrane helix</keyword>
<evidence type="ECO:0000256" key="5">
    <source>
        <dbReference type="ARBA" id="ARBA00022692"/>
    </source>
</evidence>
<keyword evidence="3" id="KW-1003">Cell membrane</keyword>
<comment type="subcellular location">
    <subcellularLocation>
        <location evidence="1">Cell inner membrane</location>
        <topology evidence="1">Multi-pass membrane protein</topology>
    </subcellularLocation>
</comment>
<feature type="transmembrane region" description="Helical" evidence="12">
    <location>
        <begin position="237"/>
        <end position="263"/>
    </location>
</feature>
<keyword evidence="6" id="KW-0479">Metal-binding</keyword>
<dbReference type="GO" id="GO:0005886">
    <property type="term" value="C:plasma membrane"/>
    <property type="evidence" value="ECO:0007669"/>
    <property type="project" value="UniProtKB-SubCell"/>
</dbReference>
<dbReference type="RefSeq" id="WP_133880185.1">
    <property type="nucleotide sequence ID" value="NZ_MWIN01000012.1"/>
</dbReference>
<feature type="transmembrane region" description="Helical" evidence="12">
    <location>
        <begin position="87"/>
        <end position="111"/>
    </location>
</feature>
<evidence type="ECO:0000256" key="4">
    <source>
        <dbReference type="ARBA" id="ARBA00022519"/>
    </source>
</evidence>
<dbReference type="InterPro" id="IPR005804">
    <property type="entry name" value="FA_desaturase_dom"/>
</dbReference>
<dbReference type="Pfam" id="PF00487">
    <property type="entry name" value="FA_desaturase"/>
    <property type="match status" value="1"/>
</dbReference>
<evidence type="ECO:0000259" key="13">
    <source>
        <dbReference type="Pfam" id="PF00487"/>
    </source>
</evidence>
<evidence type="ECO:0000256" key="6">
    <source>
        <dbReference type="ARBA" id="ARBA00022723"/>
    </source>
</evidence>
<gene>
    <name evidence="14" type="ORF">DFR24_0987</name>
</gene>
<evidence type="ECO:0000313" key="14">
    <source>
        <dbReference type="EMBL" id="TDU31616.1"/>
    </source>
</evidence>
<proteinExistence type="inferred from homology"/>
<feature type="domain" description="Fatty acid desaturase" evidence="13">
    <location>
        <begin position="116"/>
        <end position="331"/>
    </location>
</feature>
<dbReference type="AlphaFoldDB" id="A0A4V3F676"/>
<name>A0A4V3F676_9GAMM</name>
<evidence type="ECO:0000256" key="9">
    <source>
        <dbReference type="ARBA" id="ARBA00023004"/>
    </source>
</evidence>
<evidence type="ECO:0000256" key="12">
    <source>
        <dbReference type="SAM" id="Phobius"/>
    </source>
</evidence>
<comment type="similarity">
    <text evidence="2">Belongs to the fatty acid desaturase type 1 family. AlkB subfamily.</text>
</comment>
<keyword evidence="4" id="KW-0997">Cell inner membrane</keyword>
<accession>A0A4V3F676</accession>
<dbReference type="PANTHER" id="PTHR38674">
    <property type="entry name" value="ALKANE 1-MONOOXYGENASE 1"/>
    <property type="match status" value="1"/>
</dbReference>
<evidence type="ECO:0000256" key="1">
    <source>
        <dbReference type="ARBA" id="ARBA00004429"/>
    </source>
</evidence>
<evidence type="ECO:0000256" key="8">
    <source>
        <dbReference type="ARBA" id="ARBA00023002"/>
    </source>
</evidence>
<dbReference type="GO" id="GO:0004497">
    <property type="term" value="F:monooxygenase activity"/>
    <property type="evidence" value="ECO:0007669"/>
    <property type="project" value="UniProtKB-KW"/>
</dbReference>
<evidence type="ECO:0000313" key="15">
    <source>
        <dbReference type="Proteomes" id="UP000295341"/>
    </source>
</evidence>
<feature type="transmembrane region" description="Helical" evidence="12">
    <location>
        <begin position="21"/>
        <end position="41"/>
    </location>
</feature>
<keyword evidence="5 12" id="KW-0812">Transmembrane</keyword>
<dbReference type="OrthoDB" id="4759734at2"/>
<dbReference type="EMBL" id="SOBT01000008">
    <property type="protein sequence ID" value="TDU31616.1"/>
    <property type="molecule type" value="Genomic_DNA"/>
</dbReference>
<evidence type="ECO:0000256" key="10">
    <source>
        <dbReference type="ARBA" id="ARBA00023033"/>
    </source>
</evidence>
<feature type="transmembrane region" description="Helical" evidence="12">
    <location>
        <begin position="47"/>
        <end position="67"/>
    </location>
</feature>
<evidence type="ECO:0000256" key="2">
    <source>
        <dbReference type="ARBA" id="ARBA00010823"/>
    </source>
</evidence>